<dbReference type="GO" id="GO:0016787">
    <property type="term" value="F:hydrolase activity"/>
    <property type="evidence" value="ECO:0007669"/>
    <property type="project" value="UniProtKB-KW"/>
</dbReference>
<feature type="signal peptide" evidence="1">
    <location>
        <begin position="1"/>
        <end position="28"/>
    </location>
</feature>
<reference evidence="2 3" key="1">
    <citation type="journal article" date="2018" name="Plant J.">
        <title>Genome sequences of Chlorella sorokiniana UTEX 1602 and Micractinium conductrix SAG 241.80: implications to maltose excretion by a green alga.</title>
        <authorList>
            <person name="Arriola M.B."/>
            <person name="Velmurugan N."/>
            <person name="Zhang Y."/>
            <person name="Plunkett M.H."/>
            <person name="Hondzo H."/>
            <person name="Barney B.M."/>
        </authorList>
    </citation>
    <scope>NUCLEOTIDE SEQUENCE [LARGE SCALE GENOMIC DNA]</scope>
    <source>
        <strain evidence="2 3">SAG 241.80</strain>
    </source>
</reference>
<keyword evidence="2" id="KW-0378">Hydrolase</keyword>
<feature type="chain" id="PRO_5015176795" evidence="1">
    <location>
        <begin position="29"/>
        <end position="841"/>
    </location>
</feature>
<sequence>MSATGAGHLDSPALAIVVAACLLAGAAGLVPPRGDVDATLAVAAAASDPSAVATGGITRVSIVFACHLDVGFHSPAYPEPGLDNNVINHYFHDHYPNAIRVARELRARLSGGGERYAFLTHSWLVSLFLDCPTRIGLVCPNATEVADFKQAVADGDIIWHALPHNGEPEAYDADLLQFGVRLTHSLDAAFGLPPKITVSQRDVPGMTRAAVPLLVDEGVAAISVGVNGGSAPPAVPHNRPFWWRDAASGKQLLAFWHPGGYSGYPVDTREECVQVEGLDHALCMAWRGDNAGPHTVDEVLSIFLSVRGAFPHATVTAGGFDPFVSDLVDAAPGLNLPVVTAEIGDTWIYGIASDPARLAEYRALLRMRRASIERYDDPAFQAFSRMLLKMPEHTWGISIKEFPNDFQSWNNSDLRSKLADPSPDNPFQVAVLSWARQRAYNQWAVDELGTGPLADEARGVLEVLQAGKAPPQPDAANSGFERLDLLQGNGPLRFASDSWQLELCRQTGAIVGLSFGGSSSGGDVSTTGGGTLWGRVRARLQRATSMLSAALGLPRWQQQQQQQQQQGASWASQEFPLALPVYSTYSEDDWEQIWEEYAYMGRPLSEWDWFLRDFGKMGANKFGGAKTANFVPRVQQAWWRRGGDGSLEVVTKATFAAVAVTKAGAPRTLWTEIRAPAGGGALAVEVTWEDKTPTRLPEAFWLRWMPRVETVDPSSWLMYKLGQPVSPWGVVFNGSQSQHAVGDEGVSVDSTDGATRLYVRLLDAGLVSPGTPTALPVVRTMPDLTQGMAFCLHNNVWGTNYPQWYPYQAGDEHMRFRFLLELEQRPAPAARPAATRSAAAS</sequence>
<dbReference type="STRING" id="554055.A0A2P6V5Y8"/>
<dbReference type="OrthoDB" id="197879at2759"/>
<protein>
    <submittedName>
        <fullName evidence="2">Glycoside hydrolase</fullName>
    </submittedName>
</protein>
<keyword evidence="1" id="KW-0732">Signal</keyword>
<name>A0A2P6V5Y8_9CHLO</name>
<dbReference type="AlphaFoldDB" id="A0A2P6V5Y8"/>
<keyword evidence="3" id="KW-1185">Reference proteome</keyword>
<dbReference type="InterPro" id="IPR032482">
    <property type="entry name" value="DUF5054"/>
</dbReference>
<evidence type="ECO:0000313" key="2">
    <source>
        <dbReference type="EMBL" id="PSC69506.1"/>
    </source>
</evidence>
<dbReference type="Pfam" id="PF16477">
    <property type="entry name" value="DUF5054"/>
    <property type="match status" value="2"/>
</dbReference>
<dbReference type="CDD" id="cd10791">
    <property type="entry name" value="GH38N_AMII_like_1"/>
    <property type="match status" value="1"/>
</dbReference>
<evidence type="ECO:0000256" key="1">
    <source>
        <dbReference type="SAM" id="SignalP"/>
    </source>
</evidence>
<gene>
    <name evidence="2" type="ORF">C2E20_7023</name>
</gene>
<proteinExistence type="predicted"/>
<dbReference type="Proteomes" id="UP000239649">
    <property type="component" value="Unassembled WGS sequence"/>
</dbReference>
<dbReference type="EMBL" id="LHPF02000026">
    <property type="protein sequence ID" value="PSC69506.1"/>
    <property type="molecule type" value="Genomic_DNA"/>
</dbReference>
<organism evidence="2 3">
    <name type="scientific">Micractinium conductrix</name>
    <dbReference type="NCBI Taxonomy" id="554055"/>
    <lineage>
        <taxon>Eukaryota</taxon>
        <taxon>Viridiplantae</taxon>
        <taxon>Chlorophyta</taxon>
        <taxon>core chlorophytes</taxon>
        <taxon>Trebouxiophyceae</taxon>
        <taxon>Chlorellales</taxon>
        <taxon>Chlorellaceae</taxon>
        <taxon>Chlorella clade</taxon>
        <taxon>Micractinium</taxon>
    </lineage>
</organism>
<accession>A0A2P6V5Y8</accession>
<comment type="caution">
    <text evidence="2">The sequence shown here is derived from an EMBL/GenBank/DDBJ whole genome shotgun (WGS) entry which is preliminary data.</text>
</comment>
<evidence type="ECO:0000313" key="3">
    <source>
        <dbReference type="Proteomes" id="UP000239649"/>
    </source>
</evidence>